<evidence type="ECO:0000256" key="4">
    <source>
        <dbReference type="ARBA" id="ARBA00022764"/>
    </source>
</evidence>
<dbReference type="InterPro" id="IPR038484">
    <property type="entry name" value="MucB/RseB_C_sf"/>
</dbReference>
<dbReference type="Gene3D" id="3.30.200.100">
    <property type="entry name" value="MucB/RseB, C-terminal domain"/>
    <property type="match status" value="1"/>
</dbReference>
<evidence type="ECO:0000256" key="3">
    <source>
        <dbReference type="ARBA" id="ARBA00022729"/>
    </source>
</evidence>
<feature type="signal peptide" evidence="5">
    <location>
        <begin position="1"/>
        <end position="25"/>
    </location>
</feature>
<keyword evidence="9" id="KW-1185">Reference proteome</keyword>
<dbReference type="PANTHER" id="PTHR38782:SF1">
    <property type="entry name" value="SIGMA-E FACTOR REGULATORY PROTEIN RSEB"/>
    <property type="match status" value="1"/>
</dbReference>
<dbReference type="AlphaFoldDB" id="A0A8D5GC93"/>
<accession>A0A8D5GC93</accession>
<organism evidence="8 9">
    <name type="scientific">Methyloradius palustris</name>
    <dbReference type="NCBI Taxonomy" id="2778876"/>
    <lineage>
        <taxon>Bacteria</taxon>
        <taxon>Pseudomonadati</taxon>
        <taxon>Pseudomonadota</taxon>
        <taxon>Betaproteobacteria</taxon>
        <taxon>Nitrosomonadales</taxon>
        <taxon>Methylophilaceae</taxon>
        <taxon>Methyloradius</taxon>
    </lineage>
</organism>
<dbReference type="PANTHER" id="PTHR38782">
    <property type="match status" value="1"/>
</dbReference>
<name>A0A8D5GC93_9PROT</name>
<dbReference type="InterPro" id="IPR005588">
    <property type="entry name" value="MucB_RseB"/>
</dbReference>
<comment type="subcellular location">
    <subcellularLocation>
        <location evidence="1">Periplasm</location>
    </subcellularLocation>
</comment>
<reference evidence="8" key="1">
    <citation type="journal article" date="2021" name="Arch. Microbiol.">
        <title>Methyloradius palustris gen. nov., sp. nov., a methanol-oxidizing bacterium isolated from snow.</title>
        <authorList>
            <person name="Miyadera T."/>
            <person name="Kojima H."/>
            <person name="Fukui M."/>
        </authorList>
    </citation>
    <scope>NUCLEOTIDE SEQUENCE</scope>
    <source>
        <strain evidence="8">Zm11</strain>
    </source>
</reference>
<dbReference type="PIRSF" id="PIRSF005427">
    <property type="entry name" value="RseB"/>
    <property type="match status" value="1"/>
</dbReference>
<evidence type="ECO:0000256" key="2">
    <source>
        <dbReference type="ARBA" id="ARBA00008150"/>
    </source>
</evidence>
<evidence type="ECO:0000313" key="9">
    <source>
        <dbReference type="Proteomes" id="UP000826722"/>
    </source>
</evidence>
<evidence type="ECO:0000256" key="5">
    <source>
        <dbReference type="SAM" id="SignalP"/>
    </source>
</evidence>
<dbReference type="CDD" id="cd16327">
    <property type="entry name" value="RseB"/>
    <property type="match status" value="1"/>
</dbReference>
<evidence type="ECO:0000256" key="1">
    <source>
        <dbReference type="ARBA" id="ARBA00004418"/>
    </source>
</evidence>
<dbReference type="Pfam" id="PF03888">
    <property type="entry name" value="MucB_RseB"/>
    <property type="match status" value="1"/>
</dbReference>
<keyword evidence="3 5" id="KW-0732">Signal</keyword>
<sequence length="335" mass="37381">MKRFLLGCLLAAKYLAITYPLATLAGQETPVLPNTNATQNPWLILQKASQAARELSYEGIFVYQSGASGRSVQITHMNYGQGEYARIVVLDGMPREVLSQGKDVVIFSPRNEKVVIEKRRGQNLFPALLPSNMDLIKTSYTVKLAGIERVGGRDGQLIILEPRDQYRYGYKLWTDREYGLLIKSQTLNERHEPTEQIAFSQLTLLNSQNMDWFQPNIDHDKKYVMEDSPAKNITPDDNTWAVTNLPDGYRKVDQVTRMVPGKSYPVTQLIFSDGLASVSLFIEPLVKGVEPKVGHTAMGATNFYANTNNGHQIVVVGEVPEATVTQIAGAVTFKK</sequence>
<evidence type="ECO:0000259" key="6">
    <source>
        <dbReference type="Pfam" id="PF03888"/>
    </source>
</evidence>
<feature type="domain" description="MucB/RseB C-terminal" evidence="7">
    <location>
        <begin position="236"/>
        <end position="331"/>
    </location>
</feature>
<dbReference type="EMBL" id="AP024110">
    <property type="protein sequence ID" value="BCM25621.1"/>
    <property type="molecule type" value="Genomic_DNA"/>
</dbReference>
<dbReference type="Pfam" id="PF17188">
    <property type="entry name" value="MucB_RseB_C"/>
    <property type="match status" value="1"/>
</dbReference>
<dbReference type="InterPro" id="IPR033434">
    <property type="entry name" value="MucB/RseB_N"/>
</dbReference>
<feature type="chain" id="PRO_5034047038" evidence="5">
    <location>
        <begin position="26"/>
        <end position="335"/>
    </location>
</feature>
<dbReference type="RefSeq" id="WP_221763690.1">
    <property type="nucleotide sequence ID" value="NZ_AP024110.1"/>
</dbReference>
<dbReference type="GO" id="GO:0045152">
    <property type="term" value="F:antisigma factor binding"/>
    <property type="evidence" value="ECO:0007669"/>
    <property type="project" value="TreeGrafter"/>
</dbReference>
<evidence type="ECO:0000259" key="7">
    <source>
        <dbReference type="Pfam" id="PF17188"/>
    </source>
</evidence>
<dbReference type="Proteomes" id="UP000826722">
    <property type="component" value="Chromosome"/>
</dbReference>
<gene>
    <name evidence="8" type="primary">mucB</name>
    <name evidence="8" type="ORF">ZMTM_18800</name>
</gene>
<feature type="domain" description="MucB/RseB N-terminal" evidence="6">
    <location>
        <begin position="44"/>
        <end position="215"/>
    </location>
</feature>
<dbReference type="InterPro" id="IPR029046">
    <property type="entry name" value="LolA/LolB/LppX"/>
</dbReference>
<keyword evidence="4" id="KW-0574">Periplasm</keyword>
<protein>
    <submittedName>
        <fullName evidence="8">Sigma factor regulatory protein</fullName>
    </submittedName>
</protein>
<proteinExistence type="inferred from homology"/>
<evidence type="ECO:0000313" key="8">
    <source>
        <dbReference type="EMBL" id="BCM25621.1"/>
    </source>
</evidence>
<dbReference type="GO" id="GO:0032885">
    <property type="term" value="P:regulation of polysaccharide biosynthetic process"/>
    <property type="evidence" value="ECO:0007669"/>
    <property type="project" value="TreeGrafter"/>
</dbReference>
<dbReference type="SUPFAM" id="SSF89392">
    <property type="entry name" value="Prokaryotic lipoproteins and lipoprotein localization factors"/>
    <property type="match status" value="1"/>
</dbReference>
<comment type="similarity">
    <text evidence="2">Belongs to the RseB family.</text>
</comment>
<dbReference type="InterPro" id="IPR033436">
    <property type="entry name" value="MucB/RseB_C"/>
</dbReference>
<dbReference type="Gene3D" id="2.50.20.10">
    <property type="entry name" value="Lipoprotein localisation LolA/LolB/LppX"/>
    <property type="match status" value="1"/>
</dbReference>
<dbReference type="KEGG" id="mpau:ZMTM_18800"/>
<dbReference type="GO" id="GO:0030288">
    <property type="term" value="C:outer membrane-bounded periplasmic space"/>
    <property type="evidence" value="ECO:0007669"/>
    <property type="project" value="TreeGrafter"/>
</dbReference>